<accession>A0ACD1I922</accession>
<gene>
    <name evidence="1" type="ORF">BO79DRAFT_246775</name>
</gene>
<sequence>MRGGKSKWLRLTHSGTPAQIGPSSFWFWFRGPVRSHHNMFTPVHTTFGALMLFQGSTGLLLHNGAVFGISSLLSGALLNPTRDSVALIAGLVSSVVPVALFLPSAIPSYPTAPSSWGSWLLTVGHGFLLGWGTKNGRGCTSGHMLCGISRLSPRSFIATAVFFTTALLTANFFAGGSNIPPCAGGTPCYMPVYPSTAELAVMLTTTVVTSVMNFVVVPRTLERSERSRTIFSYLAGLEFGMGLLFSGMADPAKVLRFFAFLSDPSRFDPSLALIILFGIGPSLITFLSTKPGQQTDNKAERSTPTLAAQWRLPTATVADIDWKFVAGGVAFGLAWGLRGVCPGPAILRSVLQPVWGLAEMTGFMLGNLM</sequence>
<organism evidence="1 2">
    <name type="scientific">Aspergillus costaricaensis CBS 115574</name>
    <dbReference type="NCBI Taxonomy" id="1448317"/>
    <lineage>
        <taxon>Eukaryota</taxon>
        <taxon>Fungi</taxon>
        <taxon>Dikarya</taxon>
        <taxon>Ascomycota</taxon>
        <taxon>Pezizomycotina</taxon>
        <taxon>Eurotiomycetes</taxon>
        <taxon>Eurotiomycetidae</taxon>
        <taxon>Eurotiales</taxon>
        <taxon>Aspergillaceae</taxon>
        <taxon>Aspergillus</taxon>
        <taxon>Aspergillus subgen. Circumdati</taxon>
    </lineage>
</organism>
<name>A0ACD1I922_9EURO</name>
<dbReference type="Proteomes" id="UP000249748">
    <property type="component" value="Unassembled WGS sequence"/>
</dbReference>
<evidence type="ECO:0000313" key="2">
    <source>
        <dbReference type="Proteomes" id="UP000249748"/>
    </source>
</evidence>
<evidence type="ECO:0000313" key="1">
    <source>
        <dbReference type="EMBL" id="RAK86769.1"/>
    </source>
</evidence>
<reference evidence="1" key="1">
    <citation type="submission" date="2018-02" db="EMBL/GenBank/DDBJ databases">
        <title>The genomes of Aspergillus section Nigri reveals drivers in fungal speciation.</title>
        <authorList>
            <consortium name="DOE Joint Genome Institute"/>
            <person name="Vesth T.C."/>
            <person name="Nybo J."/>
            <person name="Theobald S."/>
            <person name="Brandl J."/>
            <person name="Frisvad J.C."/>
            <person name="Nielsen K.F."/>
            <person name="Lyhne E.K."/>
            <person name="Kogle M.E."/>
            <person name="Kuo A."/>
            <person name="Riley R."/>
            <person name="Clum A."/>
            <person name="Nolan M."/>
            <person name="Lipzen A."/>
            <person name="Salamov A."/>
            <person name="Henrissat B."/>
            <person name="Wiebenga A."/>
            <person name="De vries R.P."/>
            <person name="Grigoriev I.V."/>
            <person name="Mortensen U.H."/>
            <person name="Andersen M.R."/>
            <person name="Baker S.E."/>
        </authorList>
    </citation>
    <scope>NUCLEOTIDE SEQUENCE</scope>
    <source>
        <strain evidence="1">CBS 115574</strain>
    </source>
</reference>
<protein>
    <submittedName>
        <fullName evidence="1">YeeE/YedE family integral membrane protein</fullName>
    </submittedName>
</protein>
<keyword evidence="2" id="KW-1185">Reference proteome</keyword>
<proteinExistence type="predicted"/>
<dbReference type="EMBL" id="KZ824558">
    <property type="protein sequence ID" value="RAK86769.1"/>
    <property type="molecule type" value="Genomic_DNA"/>
</dbReference>